<dbReference type="InterPro" id="IPR052018">
    <property type="entry name" value="PHP_domain"/>
</dbReference>
<dbReference type="EMBL" id="JAUOQI010000001">
    <property type="protein sequence ID" value="MDO6576202.1"/>
    <property type="molecule type" value="Genomic_DNA"/>
</dbReference>
<dbReference type="PANTHER" id="PTHR42924:SF3">
    <property type="entry name" value="POLYMERASE_HISTIDINOL PHOSPHATASE N-TERMINAL DOMAIN-CONTAINING PROTEIN"/>
    <property type="match status" value="1"/>
</dbReference>
<organism evidence="2 3">
    <name type="scientific">Alteromonas stellipolaris</name>
    <dbReference type="NCBI Taxonomy" id="233316"/>
    <lineage>
        <taxon>Bacteria</taxon>
        <taxon>Pseudomonadati</taxon>
        <taxon>Pseudomonadota</taxon>
        <taxon>Gammaproteobacteria</taxon>
        <taxon>Alteromonadales</taxon>
        <taxon>Alteromonadaceae</taxon>
        <taxon>Alteromonas/Salinimonas group</taxon>
        <taxon>Alteromonas</taxon>
    </lineage>
</organism>
<evidence type="ECO:0000256" key="1">
    <source>
        <dbReference type="SAM" id="SignalP"/>
    </source>
</evidence>
<dbReference type="SUPFAM" id="SSF89550">
    <property type="entry name" value="PHP domain-like"/>
    <property type="match status" value="1"/>
</dbReference>
<dbReference type="NCBIfam" id="NF038032">
    <property type="entry name" value="CehA_McbA_metalo"/>
    <property type="match status" value="1"/>
</dbReference>
<reference evidence="2" key="1">
    <citation type="submission" date="2023-07" db="EMBL/GenBank/DDBJ databases">
        <title>Genome content predicts the carbon catabolic preferences of heterotrophic bacteria.</title>
        <authorList>
            <person name="Gralka M."/>
        </authorList>
    </citation>
    <scope>NUCLEOTIDE SEQUENCE</scope>
    <source>
        <strain evidence="2">F2M12</strain>
    </source>
</reference>
<sequence>MKFSTLNPALLGITLLVSGSLLSHAGHASVSITKGKTAIPHGNATSNQDLTIQNDKLAFAIAVDSAPPWGVARGCIVDIANVKADGTLSNDRVAFADFIPNNWSSWPNTYTKIDILKDTAEEAAVNIKRDFGETEISTTYRLFEGSDLIRVETTMTNKGDSDLALLSGYTLWPDSGYKFAVPRNHTIDKPLENRWLSDRFVGYDEEWAIALHAPYMRETKNQSRDLYAADILSPSQSMTFSGDYQVLPRGNLAAVVSAEIKRKGLKSGTIQAHISTQEGQAVEQAAIVVSQNGVPYMWAMGDGKNVAFTLPVGDYEVYATGKQHSDSKTRLITVEENVTQTLSFDALRAPGKISLDITDEKSQQPIDAKITIEQGNQPLIEYLGARTFFTDLDNIGNAVFGLAPGEYELGVSHGAGFNAKSTIIAASVDANKTTTVASAIDVKTYPTKHGWYAGDLHHHADVLEGSTNPKNLVRSQLAAGLNVLFVSDHDSTKNNDTIQTLADTRNVPFIPSIEVSPSWGHFNAFPIDSGAQLTVDPGVDDIHSIIEDVRRMGATVIASNHPYIPYGYLSSLDKGSAPGGFNPSIDLFELNAVVNNEPTVNKAHQFWNEGLPYYFTAGSDTHDVLNQTSGLNRLFVYTGSKPDANAFAQAAKDGHSYVSFGPVIYPKNVMFGNTLKLAKAQAQTISFDLVAVNGLKSVQLIGSDSTATTTATNKQSAVNSVVLEDKKLTGDHDYVSFKVPQASGWVALIVEDNEGRKAYTNPIWLKLVDESQF</sequence>
<comment type="caution">
    <text evidence="2">The sequence shown here is derived from an EMBL/GenBank/DDBJ whole genome shotgun (WGS) entry which is preliminary data.</text>
</comment>
<proteinExistence type="predicted"/>
<evidence type="ECO:0000313" key="3">
    <source>
        <dbReference type="Proteomes" id="UP001170717"/>
    </source>
</evidence>
<dbReference type="AlphaFoldDB" id="A0AAW7YWV4"/>
<keyword evidence="1" id="KW-0732">Signal</keyword>
<feature type="chain" id="PRO_5043880252" evidence="1">
    <location>
        <begin position="26"/>
        <end position="773"/>
    </location>
</feature>
<dbReference type="GO" id="GO:0035312">
    <property type="term" value="F:5'-3' DNA exonuclease activity"/>
    <property type="evidence" value="ECO:0007669"/>
    <property type="project" value="TreeGrafter"/>
</dbReference>
<dbReference type="PANTHER" id="PTHR42924">
    <property type="entry name" value="EXONUCLEASE"/>
    <property type="match status" value="1"/>
</dbReference>
<dbReference type="GO" id="GO:0004534">
    <property type="term" value="F:5'-3' RNA exonuclease activity"/>
    <property type="evidence" value="ECO:0007669"/>
    <property type="project" value="TreeGrafter"/>
</dbReference>
<dbReference type="GeneID" id="83258453"/>
<dbReference type="Gene3D" id="3.20.20.140">
    <property type="entry name" value="Metal-dependent hydrolases"/>
    <property type="match status" value="1"/>
</dbReference>
<dbReference type="InterPro" id="IPR016195">
    <property type="entry name" value="Pol/histidinol_Pase-like"/>
</dbReference>
<name>A0AAW7YWV4_9ALTE</name>
<accession>A0AAW7YWV4</accession>
<feature type="signal peptide" evidence="1">
    <location>
        <begin position="1"/>
        <end position="25"/>
    </location>
</feature>
<dbReference type="RefSeq" id="WP_061997643.1">
    <property type="nucleotide sequence ID" value="NZ_CP014322.1"/>
</dbReference>
<evidence type="ECO:0000313" key="2">
    <source>
        <dbReference type="EMBL" id="MDO6576202.1"/>
    </source>
</evidence>
<protein>
    <submittedName>
        <fullName evidence="2">CehA/McbA family metallohydrolase</fullName>
    </submittedName>
</protein>
<dbReference type="Proteomes" id="UP001170717">
    <property type="component" value="Unassembled WGS sequence"/>
</dbReference>
<gene>
    <name evidence="2" type="ORF">Q4527_02315</name>
</gene>